<feature type="transmembrane region" description="Helical" evidence="6">
    <location>
        <begin position="60"/>
        <end position="82"/>
    </location>
</feature>
<feature type="transmembrane region" description="Helical" evidence="6">
    <location>
        <begin position="217"/>
        <end position="235"/>
    </location>
</feature>
<feature type="domain" description="EamA" evidence="7">
    <location>
        <begin position="147"/>
        <end position="286"/>
    </location>
</feature>
<dbReference type="InterPro" id="IPR000620">
    <property type="entry name" value="EamA_dom"/>
</dbReference>
<proteinExistence type="inferred from homology"/>
<evidence type="ECO:0000256" key="6">
    <source>
        <dbReference type="SAM" id="Phobius"/>
    </source>
</evidence>
<feature type="transmembrane region" description="Helical" evidence="6">
    <location>
        <begin position="272"/>
        <end position="289"/>
    </location>
</feature>
<feature type="domain" description="EamA" evidence="7">
    <location>
        <begin position="2"/>
        <end position="133"/>
    </location>
</feature>
<feature type="transmembrane region" description="Helical" evidence="6">
    <location>
        <begin position="120"/>
        <end position="138"/>
    </location>
</feature>
<dbReference type="AlphaFoldDB" id="A0A1F7Y1X6"/>
<comment type="similarity">
    <text evidence="2">Belongs to the EamA transporter family.</text>
</comment>
<dbReference type="Gene3D" id="1.10.3730.20">
    <property type="match status" value="1"/>
</dbReference>
<dbReference type="EMBL" id="MGGD01000032">
    <property type="protein sequence ID" value="OGM20545.1"/>
    <property type="molecule type" value="Genomic_DNA"/>
</dbReference>
<organism evidence="8 9">
    <name type="scientific">Candidatus Woesebacteria bacterium RIFCSPHIGHO2_01_FULL_38_26b</name>
    <dbReference type="NCBI Taxonomy" id="1802491"/>
    <lineage>
        <taxon>Bacteria</taxon>
        <taxon>Candidatus Woeseibacteriota</taxon>
    </lineage>
</organism>
<gene>
    <name evidence="8" type="ORF">A2771_03660</name>
</gene>
<evidence type="ECO:0000313" key="8">
    <source>
        <dbReference type="EMBL" id="OGM20545.1"/>
    </source>
</evidence>
<evidence type="ECO:0000256" key="1">
    <source>
        <dbReference type="ARBA" id="ARBA00004141"/>
    </source>
</evidence>
<evidence type="ECO:0000256" key="5">
    <source>
        <dbReference type="ARBA" id="ARBA00023136"/>
    </source>
</evidence>
<protein>
    <recommendedName>
        <fullName evidence="7">EamA domain-containing protein</fullName>
    </recommendedName>
</protein>
<comment type="caution">
    <text evidence="8">The sequence shown here is derived from an EMBL/GenBank/DDBJ whole genome shotgun (WGS) entry which is preliminary data.</text>
</comment>
<dbReference type="GO" id="GO:0016020">
    <property type="term" value="C:membrane"/>
    <property type="evidence" value="ECO:0007669"/>
    <property type="project" value="UniProtKB-SubCell"/>
</dbReference>
<dbReference type="Pfam" id="PF00892">
    <property type="entry name" value="EamA"/>
    <property type="match status" value="2"/>
</dbReference>
<keyword evidence="3 6" id="KW-0812">Transmembrane</keyword>
<accession>A0A1F7Y1X6</accession>
<name>A0A1F7Y1X6_9BACT</name>
<keyword evidence="4 6" id="KW-1133">Transmembrane helix</keyword>
<feature type="transmembrane region" description="Helical" evidence="6">
    <location>
        <begin position="182"/>
        <end position="211"/>
    </location>
</feature>
<feature type="transmembrane region" description="Helical" evidence="6">
    <location>
        <begin position="150"/>
        <end position="170"/>
    </location>
</feature>
<dbReference type="InterPro" id="IPR037185">
    <property type="entry name" value="EmrE-like"/>
</dbReference>
<dbReference type="PANTHER" id="PTHR32322">
    <property type="entry name" value="INNER MEMBRANE TRANSPORTER"/>
    <property type="match status" value="1"/>
</dbReference>
<evidence type="ECO:0000256" key="4">
    <source>
        <dbReference type="ARBA" id="ARBA00022989"/>
    </source>
</evidence>
<keyword evidence="5 6" id="KW-0472">Membrane</keyword>
<evidence type="ECO:0000259" key="7">
    <source>
        <dbReference type="Pfam" id="PF00892"/>
    </source>
</evidence>
<dbReference type="PANTHER" id="PTHR32322:SF2">
    <property type="entry name" value="EAMA DOMAIN-CONTAINING PROTEIN"/>
    <property type="match status" value="1"/>
</dbReference>
<evidence type="ECO:0000313" key="9">
    <source>
        <dbReference type="Proteomes" id="UP000176741"/>
    </source>
</evidence>
<evidence type="ECO:0000256" key="3">
    <source>
        <dbReference type="ARBA" id="ARBA00022692"/>
    </source>
</evidence>
<dbReference type="SUPFAM" id="SSF103481">
    <property type="entry name" value="Multidrug resistance efflux transporter EmrE"/>
    <property type="match status" value="2"/>
</dbReference>
<comment type="subcellular location">
    <subcellularLocation>
        <location evidence="1">Membrane</location>
        <topology evidence="1">Multi-pass membrane protein</topology>
    </subcellularLocation>
</comment>
<feature type="transmembrane region" description="Helical" evidence="6">
    <location>
        <begin position="247"/>
        <end position="266"/>
    </location>
</feature>
<reference evidence="8 9" key="1">
    <citation type="journal article" date="2016" name="Nat. Commun.">
        <title>Thousands of microbial genomes shed light on interconnected biogeochemical processes in an aquifer system.</title>
        <authorList>
            <person name="Anantharaman K."/>
            <person name="Brown C.T."/>
            <person name="Hug L.A."/>
            <person name="Sharon I."/>
            <person name="Castelle C.J."/>
            <person name="Probst A.J."/>
            <person name="Thomas B.C."/>
            <person name="Singh A."/>
            <person name="Wilkins M.J."/>
            <person name="Karaoz U."/>
            <person name="Brodie E.L."/>
            <person name="Williams K.H."/>
            <person name="Hubbard S.S."/>
            <person name="Banfield J.F."/>
        </authorList>
    </citation>
    <scope>NUCLEOTIDE SEQUENCE [LARGE SCALE GENOMIC DNA]</scope>
</reference>
<feature type="transmembrane region" description="Helical" evidence="6">
    <location>
        <begin position="27"/>
        <end position="48"/>
    </location>
</feature>
<feature type="transmembrane region" description="Helical" evidence="6">
    <location>
        <begin position="88"/>
        <end position="108"/>
    </location>
</feature>
<dbReference type="InterPro" id="IPR050638">
    <property type="entry name" value="AA-Vitamin_Transporters"/>
</dbReference>
<sequence length="294" mass="32062">MLISVAAIWGAAGPVIKFTLQGIDPLPFLSYRLLISGVISLIFFLVKFQKGKKFNRLRTHLPSAILYGFLSVPLALGLLFVALDKTTVLDLTLIGVVGPMIIILGGALMFHDRITKREKLGIVIVLLGVLLNSFFPIFRSGSPIRLTGNLLLIVFLLADSGSVLIAKRAVQNKIKSSNLTNLAFIVGAIVIIPLAISVYGASNLATIIITLPLKYHLGVWYMAILSGSLAYFLYVRAQRSIEVSEATLFNYLQPVFAIPLAIFWLGESLSTSFIFGAGIIALGLIIAEYKRREI</sequence>
<evidence type="ECO:0000256" key="2">
    <source>
        <dbReference type="ARBA" id="ARBA00007362"/>
    </source>
</evidence>
<dbReference type="Proteomes" id="UP000176741">
    <property type="component" value="Unassembled WGS sequence"/>
</dbReference>